<keyword evidence="2" id="KW-1185">Reference proteome</keyword>
<organism evidence="1 2">
    <name type="scientific">Moraxella cuniculi DSM 21768</name>
    <dbReference type="NCBI Taxonomy" id="1122245"/>
    <lineage>
        <taxon>Bacteria</taxon>
        <taxon>Pseudomonadati</taxon>
        <taxon>Pseudomonadota</taxon>
        <taxon>Gammaproteobacteria</taxon>
        <taxon>Moraxellales</taxon>
        <taxon>Moraxellaceae</taxon>
        <taxon>Moraxella</taxon>
    </lineage>
</organism>
<dbReference type="EMBL" id="FTNU01000024">
    <property type="protein sequence ID" value="SIS08157.1"/>
    <property type="molecule type" value="Genomic_DNA"/>
</dbReference>
<dbReference type="AlphaFoldDB" id="A0A1N7G6B7"/>
<name>A0A1N7G6B7_9GAMM</name>
<sequence>MTIREILEQYPLGLTIQQLHLKSGIAVKEIKQSLKKLPVVVDGEHYILYDSPASKEQVMAQISTEKPADPAPTAPMAKRRHRPFRINPTLGYQVVGDKIKIFLERRACSRTLTLSKDDLRDLIQAVEKTDERL</sequence>
<dbReference type="STRING" id="34061.B0189_08545"/>
<proteinExistence type="predicted"/>
<dbReference type="Proteomes" id="UP000187495">
    <property type="component" value="Unassembled WGS sequence"/>
</dbReference>
<reference evidence="2" key="1">
    <citation type="submission" date="2017-01" db="EMBL/GenBank/DDBJ databases">
        <authorList>
            <person name="Varghese N."/>
            <person name="Submissions S."/>
        </authorList>
    </citation>
    <scope>NUCLEOTIDE SEQUENCE [LARGE SCALE GENOMIC DNA]</scope>
    <source>
        <strain evidence="2">DSM 21768</strain>
    </source>
</reference>
<dbReference type="RefSeq" id="WP_076556149.1">
    <property type="nucleotide sequence ID" value="NZ_FTNU01000024.1"/>
</dbReference>
<evidence type="ECO:0000313" key="2">
    <source>
        <dbReference type="Proteomes" id="UP000187495"/>
    </source>
</evidence>
<accession>A0A1N7G6B7</accession>
<gene>
    <name evidence="1" type="ORF">SAMN02745664_1249</name>
</gene>
<protein>
    <submittedName>
        <fullName evidence="1">Uncharacterized protein</fullName>
    </submittedName>
</protein>
<evidence type="ECO:0000313" key="1">
    <source>
        <dbReference type="EMBL" id="SIS08157.1"/>
    </source>
</evidence>